<dbReference type="AlphaFoldDB" id="A0A835TLJ4"/>
<sequence>MEIVGTSTDHQETISDQVSLDVNKLAKSMRAELEIFPPFSDQCCIYRVPVRLRDIALDMCLIENQLPFFILEDLFKASEIASHYDEECSMIKLTYKFFKDDWNSMLTEGILEEIKASEAAHFVDLVRKSQKPSEPNTPKALESINVPSVTELHQAGVKFKLSPSKRLLDMKFDRRILEIPPLRVQDNTGIYFRNLQAFEQCDSPEHHHIGDYISMINFLVISPKDVEILVENRIIENSIHDNEAVPTILHDISKLNDLSKKNFIFAGLVEDLNAYCKRPRIKWKAVLKQNYFSTPWAVISVIAAVILIIFTVIQAVCSVIQL</sequence>
<name>A0A835TLJ4_9ROSI</name>
<organism evidence="2 3">
    <name type="scientific">Salix dunnii</name>
    <dbReference type="NCBI Taxonomy" id="1413687"/>
    <lineage>
        <taxon>Eukaryota</taxon>
        <taxon>Viridiplantae</taxon>
        <taxon>Streptophyta</taxon>
        <taxon>Embryophyta</taxon>
        <taxon>Tracheophyta</taxon>
        <taxon>Spermatophyta</taxon>
        <taxon>Magnoliopsida</taxon>
        <taxon>eudicotyledons</taxon>
        <taxon>Gunneridae</taxon>
        <taxon>Pentapetalae</taxon>
        <taxon>rosids</taxon>
        <taxon>fabids</taxon>
        <taxon>Malpighiales</taxon>
        <taxon>Salicaceae</taxon>
        <taxon>Saliceae</taxon>
        <taxon>Salix</taxon>
    </lineage>
</organism>
<keyword evidence="1" id="KW-0812">Transmembrane</keyword>
<dbReference type="Pfam" id="PF03140">
    <property type="entry name" value="DUF247"/>
    <property type="match status" value="1"/>
</dbReference>
<dbReference type="PANTHER" id="PTHR31170:SF17">
    <property type="match status" value="1"/>
</dbReference>
<comment type="caution">
    <text evidence="2">The sequence shown here is derived from an EMBL/GenBank/DDBJ whole genome shotgun (WGS) entry which is preliminary data.</text>
</comment>
<evidence type="ECO:0000313" key="3">
    <source>
        <dbReference type="Proteomes" id="UP000657918"/>
    </source>
</evidence>
<keyword evidence="3" id="KW-1185">Reference proteome</keyword>
<evidence type="ECO:0000313" key="2">
    <source>
        <dbReference type="EMBL" id="KAF9688683.1"/>
    </source>
</evidence>
<keyword evidence="1" id="KW-1133">Transmembrane helix</keyword>
<dbReference type="PANTHER" id="PTHR31170">
    <property type="entry name" value="BNAC04G53230D PROTEIN"/>
    <property type="match status" value="1"/>
</dbReference>
<protein>
    <submittedName>
        <fullName evidence="2">Uncharacterized protein</fullName>
    </submittedName>
</protein>
<proteinExistence type="predicted"/>
<dbReference type="OrthoDB" id="672127at2759"/>
<dbReference type="EMBL" id="JADGMS010000001">
    <property type="protein sequence ID" value="KAF9688683.1"/>
    <property type="molecule type" value="Genomic_DNA"/>
</dbReference>
<dbReference type="Proteomes" id="UP000657918">
    <property type="component" value="Unassembled WGS sequence"/>
</dbReference>
<gene>
    <name evidence="2" type="ORF">SADUNF_Sadunf01G0013700</name>
</gene>
<dbReference type="InterPro" id="IPR004158">
    <property type="entry name" value="DUF247_pln"/>
</dbReference>
<accession>A0A835TLJ4</accession>
<evidence type="ECO:0000256" key="1">
    <source>
        <dbReference type="SAM" id="Phobius"/>
    </source>
</evidence>
<feature type="transmembrane region" description="Helical" evidence="1">
    <location>
        <begin position="296"/>
        <end position="320"/>
    </location>
</feature>
<keyword evidence="1" id="KW-0472">Membrane</keyword>
<reference evidence="2 3" key="1">
    <citation type="submission" date="2020-10" db="EMBL/GenBank/DDBJ databases">
        <title>Plant Genome Project.</title>
        <authorList>
            <person name="Zhang R.-G."/>
        </authorList>
    </citation>
    <scope>NUCLEOTIDE SEQUENCE [LARGE SCALE GENOMIC DNA]</scope>
    <source>
        <strain evidence="2">FAFU-HL-1</strain>
        <tissue evidence="2">Leaf</tissue>
    </source>
</reference>